<feature type="region of interest" description="Disordered" evidence="2">
    <location>
        <begin position="314"/>
        <end position="345"/>
    </location>
</feature>
<dbReference type="Gene3D" id="2.60.40.10">
    <property type="entry name" value="Immunoglobulins"/>
    <property type="match status" value="1"/>
</dbReference>
<evidence type="ECO:0000313" key="4">
    <source>
        <dbReference type="Proteomes" id="UP000515145"/>
    </source>
</evidence>
<feature type="compositionally biased region" description="Basic and acidic residues" evidence="2">
    <location>
        <begin position="1877"/>
        <end position="1889"/>
    </location>
</feature>
<dbReference type="SUPFAM" id="SSF48726">
    <property type="entry name" value="Immunoglobulin"/>
    <property type="match status" value="1"/>
</dbReference>
<feature type="coiled-coil region" evidence="1">
    <location>
        <begin position="1617"/>
        <end position="1680"/>
    </location>
</feature>
<dbReference type="InterPro" id="IPR007110">
    <property type="entry name" value="Ig-like_dom"/>
</dbReference>
<feature type="compositionally biased region" description="Polar residues" evidence="2">
    <location>
        <begin position="699"/>
        <end position="717"/>
    </location>
</feature>
<feature type="compositionally biased region" description="Polar residues" evidence="2">
    <location>
        <begin position="938"/>
        <end position="948"/>
    </location>
</feature>
<feature type="compositionally biased region" description="Acidic residues" evidence="2">
    <location>
        <begin position="1801"/>
        <end position="1817"/>
    </location>
</feature>
<feature type="compositionally biased region" description="Polar residues" evidence="2">
    <location>
        <begin position="536"/>
        <end position="549"/>
    </location>
</feature>
<dbReference type="GeneID" id="114453884"/>
<dbReference type="RefSeq" id="XP_028289628.1">
    <property type="nucleotide sequence ID" value="XM_028433827.1"/>
</dbReference>
<feature type="compositionally biased region" description="Basic and acidic residues" evidence="2">
    <location>
        <begin position="395"/>
        <end position="412"/>
    </location>
</feature>
<feature type="region of interest" description="Disordered" evidence="2">
    <location>
        <begin position="1"/>
        <end position="24"/>
    </location>
</feature>
<feature type="compositionally biased region" description="Polar residues" evidence="2">
    <location>
        <begin position="1957"/>
        <end position="1971"/>
    </location>
</feature>
<evidence type="ECO:0000313" key="5">
    <source>
        <dbReference type="RefSeq" id="XP_028289628.1"/>
    </source>
</evidence>
<feature type="compositionally biased region" description="Polar residues" evidence="2">
    <location>
        <begin position="872"/>
        <end position="897"/>
    </location>
</feature>
<feature type="compositionally biased region" description="Basic and acidic residues" evidence="2">
    <location>
        <begin position="831"/>
        <end position="841"/>
    </location>
</feature>
<feature type="region of interest" description="Disordered" evidence="2">
    <location>
        <begin position="390"/>
        <end position="446"/>
    </location>
</feature>
<dbReference type="Gene3D" id="1.20.58.60">
    <property type="match status" value="1"/>
</dbReference>
<feature type="region of interest" description="Disordered" evidence="2">
    <location>
        <begin position="795"/>
        <end position="1062"/>
    </location>
</feature>
<dbReference type="CTD" id="285025"/>
<feature type="compositionally biased region" description="Basic and acidic residues" evidence="2">
    <location>
        <begin position="360"/>
        <end position="375"/>
    </location>
</feature>
<protein>
    <submittedName>
        <fullName evidence="5">Uncharacterized protein ccdc141 isoform X1</fullName>
    </submittedName>
</protein>
<feature type="compositionally biased region" description="Basic and acidic residues" evidence="2">
    <location>
        <begin position="1006"/>
        <end position="1019"/>
    </location>
</feature>
<feature type="compositionally biased region" description="Low complexity" evidence="2">
    <location>
        <begin position="2140"/>
        <end position="2158"/>
    </location>
</feature>
<feature type="compositionally biased region" description="Basic and acidic residues" evidence="2">
    <location>
        <begin position="659"/>
        <end position="676"/>
    </location>
</feature>
<feature type="region of interest" description="Disordered" evidence="2">
    <location>
        <begin position="2407"/>
        <end position="2430"/>
    </location>
</feature>
<name>A0A6P7KJ31_9TELE</name>
<keyword evidence="1" id="KW-0175">Coiled coil</keyword>
<gene>
    <name evidence="5" type="primary">ccdc141</name>
</gene>
<feature type="compositionally biased region" description="Polar residues" evidence="2">
    <location>
        <begin position="639"/>
        <end position="656"/>
    </location>
</feature>
<feature type="compositionally biased region" description="Basic and acidic residues" evidence="2">
    <location>
        <begin position="754"/>
        <end position="765"/>
    </location>
</feature>
<dbReference type="PROSITE" id="PS50835">
    <property type="entry name" value="IG_LIKE"/>
    <property type="match status" value="1"/>
</dbReference>
<evidence type="ECO:0000259" key="3">
    <source>
        <dbReference type="PROSITE" id="PS50835"/>
    </source>
</evidence>
<feature type="region of interest" description="Disordered" evidence="2">
    <location>
        <begin position="639"/>
        <end position="773"/>
    </location>
</feature>
<feature type="compositionally biased region" description="Polar residues" evidence="2">
    <location>
        <begin position="2267"/>
        <end position="2279"/>
    </location>
</feature>
<keyword evidence="4" id="KW-1185">Reference proteome</keyword>
<feature type="compositionally biased region" description="Basic and acidic residues" evidence="2">
    <location>
        <begin position="961"/>
        <end position="984"/>
    </location>
</feature>
<feature type="region of interest" description="Disordered" evidence="2">
    <location>
        <begin position="2211"/>
        <end position="2292"/>
    </location>
</feature>
<feature type="region of interest" description="Disordered" evidence="2">
    <location>
        <begin position="1798"/>
        <end position="1910"/>
    </location>
</feature>
<feature type="compositionally biased region" description="Basic and acidic residues" evidence="2">
    <location>
        <begin position="1944"/>
        <end position="1955"/>
    </location>
</feature>
<feature type="coiled-coil region" evidence="1">
    <location>
        <begin position="1350"/>
        <end position="1391"/>
    </location>
</feature>
<feature type="compositionally biased region" description="Basic and acidic residues" evidence="2">
    <location>
        <begin position="459"/>
        <end position="475"/>
    </location>
</feature>
<dbReference type="OrthoDB" id="8947895at2759"/>
<feature type="region of interest" description="Disordered" evidence="2">
    <location>
        <begin position="593"/>
        <end position="625"/>
    </location>
</feature>
<reference evidence="5" key="1">
    <citation type="submission" date="2025-08" db="UniProtKB">
        <authorList>
            <consortium name="RefSeq"/>
        </authorList>
    </citation>
    <scope>IDENTIFICATION</scope>
</reference>
<evidence type="ECO:0000256" key="2">
    <source>
        <dbReference type="SAM" id="MobiDB-lite"/>
    </source>
</evidence>
<feature type="compositionally biased region" description="Polar residues" evidence="2">
    <location>
        <begin position="314"/>
        <end position="337"/>
    </location>
</feature>
<feature type="region of interest" description="Disordered" evidence="2">
    <location>
        <begin position="2366"/>
        <end position="2387"/>
    </location>
</feature>
<feature type="region of interest" description="Disordered" evidence="2">
    <location>
        <begin position="1925"/>
        <end position="2024"/>
    </location>
</feature>
<feature type="compositionally biased region" description="Polar residues" evidence="2">
    <location>
        <begin position="519"/>
        <end position="528"/>
    </location>
</feature>
<feature type="region of interest" description="Disordered" evidence="2">
    <location>
        <begin position="2102"/>
        <end position="2177"/>
    </location>
</feature>
<sequence length="2534" mass="280534">MTIGEDTETRGHQQKAGNRVLGGKEGQTQLCPSFSTLSTIAIQAGQSQMVLSVLKSGSLVHLQLVQVHPGLCEVGLNQEENHTLIQELQQLLEKLKKHEFEVLSVVEKKRVRTDGGKEEEEVSKAMKASLTEGWLLLLHLLNRRQEVLMLAAQFHRQALEFSVSMDRLEDLQISRGDHRLTEVHVLYGSMRRDLLEKSLQVLSSSSILLQKLKQLQRTEALQRRGGVLQEQQQQQEEEESCWCSRGMVLKLEELVEALQDRRRRVDQTIRLQLQKAWSTEEECGWVGCETSPPTVQRAQIHQDLSLTVDEILESGSTSPDLHPETGTNKQKSGSGSEETVELRSELRLDVQPWSGLDLKPVSESDETKTHLSGLDRSESSFKITKNLKLGSPLDLKTDSPLDHIQSESRSGTKEVQLGSALEVQPDSRSSSDVHPTSASDLKHESRLERRKYLQPCLRLDLEPDSRPKETRDSHCGSRSSSDVQPGSLSESEVKFECGTETRSLQARSRLDKNKDLQPGSRSGETTMQPPRLDQPWSKSDLNQIRNLPSISRPETKKTSTKEAQLQSALDLQPGSGSDVEVIISEKTRILKSIPGLEEAKDLQLGSNTDVQPVSGCDMKPESRSAMMFSSRLDVALASGSNLKPESSSDETTSLQPESKLGETRMVHSEPTAKLEKNNSQQPDSRLDLDPDSRSEETKGVQSCSRSDLKPRSSSNMQPGPGSDVTANSTSEKTRCLHSESKDLVAVQQGCGSDTKLESRPEKESDFQSGSRTEETTILLSECGSQFRKDLQTHFKLDLEPCSRSTGAIDQSSARSGQSPRSSSDLQSGSEVKPESKPETRNLESASVSEETEALKLAPKSDKPRKLQPEYITEQTRILHTSTALRSGSGSEKSTGLTPGSEKTKQLELQSRIDMQPESGSDITCEPRSVQTLVPKAPSASTSDLNSESGSEETKSLQPASKADETRMVHSESRPETKQMPDKAALEGQPQTTRLHRSKNLQPWSRSDLKPDTRGDENKDFQPGPRVVLTPRSVSEVKAGSQSDISDLKLESRPEQNRELRSGSRAECFLCQDEASSPPEGARQLRAAASGQAAELQSMLGKDSQSVEDPAPCTTLTNQKQSLLMSFEHLMEKLCSWLQWSSSLLCDSSEAGRQLFEVEDILKTHLQLHTQAEAAAQDAENLQQVLDQLRTLQNVSCRPGPSRQLSPLRALTEQLRRTGAAQAAPPAAPPALLSPELTARADRVLKELQSLNGKIESNLRLLQPYICFLRTAEQVEAEMEELRETYRRRPQEEEAGGKDLSRSPVKKEVEACWQDTLQRLLHAQQQGNHYVNTVTMVLGSGLNMHLMVSVVQQKVEQLHQTKQEVDKLRNQLEQQQESCRKYEARLLKTQQDLKCVSELLDFCTRVDLGSELQTSRLLQHFSQAGPHFTQLDAEVEYLLKSREDGPKEERQTEDLSELLRLQQTVKQKIQQSKSILNMSSSFHSSARQLEALLHSEPTPPSTGGSRVGLSPELQIQNLLETTSALKTDICTAVTHSGWAGFQVGQLEARLLSLDSLRVSWLKEAAQREEKLCRERLTRLLHDDITQLRDSFKELKKRFGNLRFNYLKRNDKTRNMKAVRNQLQQVELYEEKLQVLRQRVQGVMAQLGSEVGGVAREMEDITNELQRQMGELERSVREHRKTLDMTFRLQQAMEEYQFWCEEAGATIARVGKFSLECRSTEAVSVLYRQFEKFVWPTVPQQEERIHQITELAVRVHGVEEGRRCIERTVGKHSEMVESIKELSDSLMELEAKLKLESLKENKEEEEVEEVDKTETEEEDKVMKEQKDNRSSHEAADMSELKETGHTPELTTEHDGKEVSVKRQTAANRKPPLQRSQSQEADRAAVSRRHSESVSTSFCSTHTFSPSCSPGEANRHVHTICSQIQPAGSEHQATLPPSVIGPSFSDTQREFQGKEEGQRAGSTACESHPTSPQDASAGRQSEAEHQQEVMTDDSLSNDEYECASPDDISLPPLAETPESNMIPSDVEDGFCFSSHSIHISQNNHQYQSLPEPARASTGTGRQQKESSQSESRPTHPPRCSSTSILMLQETSAANFLQSADGFQACSGSDPVQKSKAPDSSSNMGHHVPDQDMPPSQTSKDRVSTPQSSSSITTTSTVHHPSLPVDTHLPQGKVLPQSDPGSVLHADSTLSQVKGVCQSSAVCLQTSLTLLQDSSLSQPYPDSRPGFDRDSPSSQTRKEVSSSSTTQNSSLTTTSPVTQPTVRCQLLPSGSHCSVPQTSSTLKSDPENGGDLPELHAPVHPEPHCVSAHSCAISSKTLSREQSYRAVCTFNKSLTSTCVQECVHDPGMTPISPASAAPLHPEVQNQALAQQANPHVTPPSSPPHLLTPDQDPDICVPMAIREEIKLTPQIQGPAIPAPTPQAESLPQEKASRPGPPCFTRPLSGATVMGGSPVTLEVEVTGHPEPTLIWFKDEEVSARSSGPALPCRDGGHFLCVPKPPDSEGSGDRWLVGEVLDIISVETWFGTLCVLLWLLYLILL</sequence>
<feature type="compositionally biased region" description="Basic and acidic residues" evidence="2">
    <location>
        <begin position="684"/>
        <end position="698"/>
    </location>
</feature>
<feature type="region of interest" description="Disordered" evidence="2">
    <location>
        <begin position="356"/>
        <end position="375"/>
    </location>
</feature>
<feature type="compositionally biased region" description="Basic and acidic residues" evidence="2">
    <location>
        <begin position="1045"/>
        <end position="1062"/>
    </location>
</feature>
<feature type="region of interest" description="Disordered" evidence="2">
    <location>
        <begin position="2039"/>
        <end position="2077"/>
    </location>
</feature>
<organism evidence="4 5">
    <name type="scientific">Parambassis ranga</name>
    <name type="common">Indian glassy fish</name>
    <dbReference type="NCBI Taxonomy" id="210632"/>
    <lineage>
        <taxon>Eukaryota</taxon>
        <taxon>Metazoa</taxon>
        <taxon>Chordata</taxon>
        <taxon>Craniata</taxon>
        <taxon>Vertebrata</taxon>
        <taxon>Euteleostomi</taxon>
        <taxon>Actinopterygii</taxon>
        <taxon>Neopterygii</taxon>
        <taxon>Teleostei</taxon>
        <taxon>Neoteleostei</taxon>
        <taxon>Acanthomorphata</taxon>
        <taxon>Ovalentaria</taxon>
        <taxon>Ambassidae</taxon>
        <taxon>Parambassis</taxon>
    </lineage>
</organism>
<feature type="compositionally biased region" description="Basic and acidic residues" evidence="2">
    <location>
        <begin position="1818"/>
        <end position="1858"/>
    </location>
</feature>
<feature type="compositionally biased region" description="Low complexity" evidence="2">
    <location>
        <begin position="2237"/>
        <end position="2251"/>
    </location>
</feature>
<accession>A0A6P7KJ31</accession>
<feature type="domain" description="Ig-like" evidence="3">
    <location>
        <begin position="2431"/>
        <end position="2490"/>
    </location>
</feature>
<dbReference type="Proteomes" id="UP000515145">
    <property type="component" value="Chromosome 21"/>
</dbReference>
<feature type="compositionally biased region" description="Basic and acidic residues" evidence="2">
    <location>
        <begin position="731"/>
        <end position="742"/>
    </location>
</feature>
<feature type="compositionally biased region" description="Polar residues" evidence="2">
    <location>
        <begin position="426"/>
        <end position="439"/>
    </location>
</feature>
<feature type="region of interest" description="Disordered" evidence="2">
    <location>
        <begin position="458"/>
        <end position="578"/>
    </location>
</feature>
<evidence type="ECO:0000256" key="1">
    <source>
        <dbReference type="SAM" id="Coils"/>
    </source>
</evidence>
<proteinExistence type="predicted"/>
<dbReference type="InParanoid" id="A0A6P7KJ31"/>
<feature type="compositionally biased region" description="Low complexity" evidence="2">
    <location>
        <begin position="810"/>
        <end position="829"/>
    </location>
</feature>
<feature type="compositionally biased region" description="Basic and acidic residues" evidence="2">
    <location>
        <begin position="2221"/>
        <end position="2236"/>
    </location>
</feature>
<feature type="compositionally biased region" description="Polar residues" evidence="2">
    <location>
        <begin position="1890"/>
        <end position="1905"/>
    </location>
</feature>
<feature type="compositionally biased region" description="Polar residues" evidence="2">
    <location>
        <begin position="2102"/>
        <end position="2120"/>
    </location>
</feature>
<dbReference type="InterPro" id="IPR036179">
    <property type="entry name" value="Ig-like_dom_sf"/>
</dbReference>
<feature type="compositionally biased region" description="Polar residues" evidence="2">
    <location>
        <begin position="476"/>
        <end position="490"/>
    </location>
</feature>
<dbReference type="InterPro" id="IPR013783">
    <property type="entry name" value="Ig-like_fold"/>
</dbReference>
<feature type="compositionally biased region" description="Basic and acidic residues" evidence="2">
    <location>
        <begin position="858"/>
        <end position="867"/>
    </location>
</feature>